<evidence type="ECO:0000256" key="4">
    <source>
        <dbReference type="ARBA" id="ARBA00022670"/>
    </source>
</evidence>
<evidence type="ECO:0000256" key="5">
    <source>
        <dbReference type="ARBA" id="ARBA00022692"/>
    </source>
</evidence>
<keyword evidence="13" id="KW-0879">Wnt signaling pathway</keyword>
<dbReference type="AlphaFoldDB" id="A0AAD4R996"/>
<comment type="subcellular location">
    <subcellularLocation>
        <location evidence="13">Cell membrane</location>
        <topology evidence="13">Single-pass type I membrane protein</topology>
    </subcellularLocation>
    <subcellularLocation>
        <location evidence="2">Membrane</location>
        <topology evidence="2">Single-pass type I membrane protein</topology>
    </subcellularLocation>
</comment>
<evidence type="ECO:0000256" key="12">
    <source>
        <dbReference type="ARBA" id="ARBA00023180"/>
    </source>
</evidence>
<comment type="cofactor">
    <cofactor evidence="13">
        <name>Mn(2+)</name>
        <dbReference type="ChEBI" id="CHEBI:29035"/>
    </cofactor>
    <cofactor evidence="13">
        <name>Co(2+)</name>
        <dbReference type="ChEBI" id="CHEBI:48828"/>
    </cofactor>
    <text evidence="13">Divalent metal cations. Mn(2+) or Co(2+).</text>
</comment>
<organism evidence="14 15">
    <name type="scientific">Ditylenchus destructor</name>
    <dbReference type="NCBI Taxonomy" id="166010"/>
    <lineage>
        <taxon>Eukaryota</taxon>
        <taxon>Metazoa</taxon>
        <taxon>Ecdysozoa</taxon>
        <taxon>Nematoda</taxon>
        <taxon>Chromadorea</taxon>
        <taxon>Rhabditida</taxon>
        <taxon>Tylenchina</taxon>
        <taxon>Tylenchomorpha</taxon>
        <taxon>Sphaerularioidea</taxon>
        <taxon>Anguinidae</taxon>
        <taxon>Anguininae</taxon>
        <taxon>Ditylenchus</taxon>
    </lineage>
</organism>
<evidence type="ECO:0000256" key="10">
    <source>
        <dbReference type="ARBA" id="ARBA00023049"/>
    </source>
</evidence>
<evidence type="ECO:0000256" key="11">
    <source>
        <dbReference type="ARBA" id="ARBA00023136"/>
    </source>
</evidence>
<keyword evidence="12" id="KW-0325">Glycoprotein</keyword>
<comment type="caution">
    <text evidence="14">The sequence shown here is derived from an EMBL/GenBank/DDBJ whole genome shotgun (WGS) entry which is preliminary data.</text>
</comment>
<evidence type="ECO:0000256" key="2">
    <source>
        <dbReference type="ARBA" id="ARBA00004479"/>
    </source>
</evidence>
<accession>A0AAD4R996</accession>
<name>A0AAD4R996_9BILA</name>
<keyword evidence="15" id="KW-1185">Reference proteome</keyword>
<dbReference type="EMBL" id="JAKKPZ010000002">
    <property type="protein sequence ID" value="KAI1725910.1"/>
    <property type="molecule type" value="Genomic_DNA"/>
</dbReference>
<protein>
    <recommendedName>
        <fullName evidence="13">Metalloprotease TIKI homolog</fullName>
        <ecNumber evidence="13">3.4.-.-</ecNumber>
    </recommendedName>
</protein>
<evidence type="ECO:0000256" key="9">
    <source>
        <dbReference type="ARBA" id="ARBA00022989"/>
    </source>
</evidence>
<evidence type="ECO:0000256" key="8">
    <source>
        <dbReference type="ARBA" id="ARBA00022801"/>
    </source>
</evidence>
<dbReference type="InterPro" id="IPR002816">
    <property type="entry name" value="TraB/PrgY/GumN_fam"/>
</dbReference>
<comment type="cofactor">
    <cofactor evidence="1">
        <name>Co(2+)</name>
        <dbReference type="ChEBI" id="CHEBI:48828"/>
    </cofactor>
</comment>
<dbReference type="GO" id="GO:0030178">
    <property type="term" value="P:negative regulation of Wnt signaling pathway"/>
    <property type="evidence" value="ECO:0007669"/>
    <property type="project" value="UniProtKB-UniRule"/>
</dbReference>
<comment type="similarity">
    <text evidence="3 13">Belongs to the TIKI family.</text>
</comment>
<dbReference type="GO" id="GO:0005886">
    <property type="term" value="C:plasma membrane"/>
    <property type="evidence" value="ECO:0007669"/>
    <property type="project" value="UniProtKB-SubCell"/>
</dbReference>
<keyword evidence="8 13" id="KW-0378">Hydrolase</keyword>
<keyword evidence="5" id="KW-0812">Transmembrane</keyword>
<keyword evidence="9" id="KW-1133">Transmembrane helix</keyword>
<evidence type="ECO:0000313" key="14">
    <source>
        <dbReference type="EMBL" id="KAI1725910.1"/>
    </source>
</evidence>
<dbReference type="Pfam" id="PF01963">
    <property type="entry name" value="TraB_PrgY_gumN"/>
    <property type="match status" value="1"/>
</dbReference>
<evidence type="ECO:0000256" key="13">
    <source>
        <dbReference type="RuleBase" id="RU369069"/>
    </source>
</evidence>
<gene>
    <name evidence="14" type="ORF">DdX_02597</name>
</gene>
<dbReference type="CDD" id="cd14789">
    <property type="entry name" value="Tiki"/>
    <property type="match status" value="1"/>
</dbReference>
<dbReference type="GO" id="GO:0046872">
    <property type="term" value="F:metal ion binding"/>
    <property type="evidence" value="ECO:0007669"/>
    <property type="project" value="UniProtKB-UniRule"/>
</dbReference>
<sequence length="461" mass="53687">MLIDMEQLSNSRNQLLGNCSTKKDETSLFLWRIDSPTPLSVRSYLFGTIHVPYDLVWDYVSDKVRTAFLNAKSVVFELELQNPDTIETLLACKNLAQHETLKDVLPTKIYERIKYYMKRFKTRLIQRSQTNRHIRYAKSDARKEARRLFSSIAGDWELKRPVWMLFLLYQMSETFSQQEQTSPMLDVFLAQKAQELGKKLHSIETPAEQCNPILSISQEQVLFALNYTLSYLEWIDESQKYAQIEDGENGLPKNTLWDLIKHYRCGSLKESVFSSRRFVQNNFTITPETDSMARQIDKLMVEDIILKRNERMASRVHNLLQTDHSISHFFALGAGHFLGERSLITELEKYGYIVDGVKADDEILGHHENFHFSSKFNELWVRDLQMNANTMQRTTESDLTLNAYSRIVLEGPELESPQITISLYEVPNESPNLAPKCYPTNLLFLTLVAFSYISYRRKITL</sequence>
<dbReference type="Proteomes" id="UP001201812">
    <property type="component" value="Unassembled WGS sequence"/>
</dbReference>
<keyword evidence="6 13" id="KW-0479">Metal-binding</keyword>
<evidence type="ECO:0000256" key="1">
    <source>
        <dbReference type="ARBA" id="ARBA00001941"/>
    </source>
</evidence>
<dbReference type="GO" id="GO:0006508">
    <property type="term" value="P:proteolysis"/>
    <property type="evidence" value="ECO:0007669"/>
    <property type="project" value="UniProtKB-KW"/>
</dbReference>
<reference evidence="14" key="1">
    <citation type="submission" date="2022-01" db="EMBL/GenBank/DDBJ databases">
        <title>Genome Sequence Resource for Two Populations of Ditylenchus destructor, the Migratory Endoparasitic Phytonematode.</title>
        <authorList>
            <person name="Zhang H."/>
            <person name="Lin R."/>
            <person name="Xie B."/>
        </authorList>
    </citation>
    <scope>NUCLEOTIDE SEQUENCE</scope>
    <source>
        <strain evidence="14">BazhouSP</strain>
    </source>
</reference>
<keyword evidence="11" id="KW-0472">Membrane</keyword>
<keyword evidence="10 13" id="KW-0482">Metalloprotease</keyword>
<dbReference type="PANTHER" id="PTHR31120">
    <property type="entry name" value="METALLOPROTEASE TIKI"/>
    <property type="match status" value="1"/>
</dbReference>
<keyword evidence="7 13" id="KW-0732">Signal</keyword>
<dbReference type="InterPro" id="IPR040230">
    <property type="entry name" value="TIKI1/2-like"/>
</dbReference>
<evidence type="ECO:0000256" key="3">
    <source>
        <dbReference type="ARBA" id="ARBA00008261"/>
    </source>
</evidence>
<keyword evidence="4 13" id="KW-0645">Protease</keyword>
<evidence type="ECO:0000256" key="6">
    <source>
        <dbReference type="ARBA" id="ARBA00022723"/>
    </source>
</evidence>
<comment type="function">
    <text evidence="13">Metalloprotease that acts as a negative regulator of the Wnt signaling pathway.</text>
</comment>
<dbReference type="EC" id="3.4.-.-" evidence="13"/>
<evidence type="ECO:0000256" key="7">
    <source>
        <dbReference type="ARBA" id="ARBA00022729"/>
    </source>
</evidence>
<keyword evidence="13" id="KW-1003">Cell membrane</keyword>
<dbReference type="GO" id="GO:0004222">
    <property type="term" value="F:metalloendopeptidase activity"/>
    <property type="evidence" value="ECO:0007669"/>
    <property type="project" value="UniProtKB-UniRule"/>
</dbReference>
<evidence type="ECO:0000313" key="15">
    <source>
        <dbReference type="Proteomes" id="UP001201812"/>
    </source>
</evidence>
<dbReference type="GO" id="GO:0016055">
    <property type="term" value="P:Wnt signaling pathway"/>
    <property type="evidence" value="ECO:0007669"/>
    <property type="project" value="UniProtKB-KW"/>
</dbReference>
<proteinExistence type="inferred from homology"/>
<dbReference type="PANTHER" id="PTHR31120:SF6">
    <property type="entry name" value="METALLOPROTEASE TIKI HOMOLOG"/>
    <property type="match status" value="1"/>
</dbReference>